<dbReference type="Proteomes" id="UP000499080">
    <property type="component" value="Unassembled WGS sequence"/>
</dbReference>
<dbReference type="Gene3D" id="1.10.340.70">
    <property type="match status" value="1"/>
</dbReference>
<dbReference type="PANTHER" id="PTHR37984">
    <property type="entry name" value="PROTEIN CBG26694"/>
    <property type="match status" value="1"/>
</dbReference>
<dbReference type="GO" id="GO:0003964">
    <property type="term" value="F:RNA-directed DNA polymerase activity"/>
    <property type="evidence" value="ECO:0007669"/>
    <property type="project" value="UniProtKB-EC"/>
</dbReference>
<evidence type="ECO:0000313" key="3">
    <source>
        <dbReference type="EMBL" id="GBN21266.1"/>
    </source>
</evidence>
<dbReference type="OrthoDB" id="422540at2759"/>
<name>A0A4Y2M6G7_ARAVE</name>
<dbReference type="Pfam" id="PF17921">
    <property type="entry name" value="Integrase_H2C2"/>
    <property type="match status" value="1"/>
</dbReference>
<evidence type="ECO:0000259" key="2">
    <source>
        <dbReference type="Pfam" id="PF17921"/>
    </source>
</evidence>
<dbReference type="EMBL" id="BGPR01006714">
    <property type="protein sequence ID" value="GBN21266.1"/>
    <property type="molecule type" value="Genomic_DNA"/>
</dbReference>
<dbReference type="FunFam" id="1.10.340.70:FF:000004">
    <property type="entry name" value="Retrovirus-related Pol polyprotein from transposon 297-like Protein"/>
    <property type="match status" value="1"/>
</dbReference>
<organism evidence="3 4">
    <name type="scientific">Araneus ventricosus</name>
    <name type="common">Orbweaver spider</name>
    <name type="synonym">Epeira ventricosa</name>
    <dbReference type="NCBI Taxonomy" id="182803"/>
    <lineage>
        <taxon>Eukaryota</taxon>
        <taxon>Metazoa</taxon>
        <taxon>Ecdysozoa</taxon>
        <taxon>Arthropoda</taxon>
        <taxon>Chelicerata</taxon>
        <taxon>Arachnida</taxon>
        <taxon>Araneae</taxon>
        <taxon>Araneomorphae</taxon>
        <taxon>Entelegynae</taxon>
        <taxon>Araneoidea</taxon>
        <taxon>Araneidae</taxon>
        <taxon>Araneus</taxon>
    </lineage>
</organism>
<protein>
    <recommendedName>
        <fullName evidence="1">RNA-directed DNA polymerase</fullName>
        <ecNumber evidence="1">2.7.7.49</ecNumber>
    </recommendedName>
</protein>
<dbReference type="EC" id="2.7.7.49" evidence="1"/>
<keyword evidence="4" id="KW-1185">Reference proteome</keyword>
<reference evidence="3 4" key="1">
    <citation type="journal article" date="2019" name="Sci. Rep.">
        <title>Orb-weaving spider Araneus ventricosus genome elucidates the spidroin gene catalogue.</title>
        <authorList>
            <person name="Kono N."/>
            <person name="Nakamura H."/>
            <person name="Ohtoshi R."/>
            <person name="Moran D.A.P."/>
            <person name="Shinohara A."/>
            <person name="Yoshida Y."/>
            <person name="Fujiwara M."/>
            <person name="Mori M."/>
            <person name="Tomita M."/>
            <person name="Arakawa K."/>
        </authorList>
    </citation>
    <scope>NUCLEOTIDE SEQUENCE [LARGE SCALE GENOMIC DNA]</scope>
</reference>
<dbReference type="AlphaFoldDB" id="A0A4Y2M6G7"/>
<proteinExistence type="predicted"/>
<dbReference type="InterPro" id="IPR036397">
    <property type="entry name" value="RNaseH_sf"/>
</dbReference>
<evidence type="ECO:0000256" key="1">
    <source>
        <dbReference type="ARBA" id="ARBA00012493"/>
    </source>
</evidence>
<dbReference type="InterPro" id="IPR050951">
    <property type="entry name" value="Retrovirus_Pol_polyprotein"/>
</dbReference>
<comment type="caution">
    <text evidence="3">The sequence shown here is derived from an EMBL/GenBank/DDBJ whole genome shotgun (WGS) entry which is preliminary data.</text>
</comment>
<dbReference type="InterPro" id="IPR041588">
    <property type="entry name" value="Integrase_H2C2"/>
</dbReference>
<dbReference type="GO" id="GO:0003676">
    <property type="term" value="F:nucleic acid binding"/>
    <property type="evidence" value="ECO:0007669"/>
    <property type="project" value="InterPro"/>
</dbReference>
<dbReference type="InterPro" id="IPR012337">
    <property type="entry name" value="RNaseH-like_sf"/>
</dbReference>
<dbReference type="Gene3D" id="3.30.420.10">
    <property type="entry name" value="Ribonuclease H-like superfamily/Ribonuclease H"/>
    <property type="match status" value="1"/>
</dbReference>
<sequence>MSWLIVYHEIQFSSLADLKLWESSQNSDPELKGILEGKIKFSGDLVKVQMPDSEISLYCNVNSESNRFYVPGELRRKIFDNLHNMSHPGIHATKALIASRYCWPNQNKDITNWCRACIPCQKSPLPISGGFGYCLTMVDRFTRWPEAVLLLDAKAETVAIAFMFNWISRFGLPQEGHM</sequence>
<accession>A0A4Y2M6G7</accession>
<evidence type="ECO:0000313" key="4">
    <source>
        <dbReference type="Proteomes" id="UP000499080"/>
    </source>
</evidence>
<dbReference type="SUPFAM" id="SSF53098">
    <property type="entry name" value="Ribonuclease H-like"/>
    <property type="match status" value="1"/>
</dbReference>
<gene>
    <name evidence="3" type="ORF">AVEN_223958_1</name>
</gene>
<feature type="domain" description="Integrase zinc-binding" evidence="2">
    <location>
        <begin position="70"/>
        <end position="123"/>
    </location>
</feature>
<dbReference type="PANTHER" id="PTHR37984:SF5">
    <property type="entry name" value="PROTEIN NYNRIN-LIKE"/>
    <property type="match status" value="1"/>
</dbReference>